<comment type="caution">
    <text evidence="1">The sequence shown here is derived from an EMBL/GenBank/DDBJ whole genome shotgun (WGS) entry which is preliminary data.</text>
</comment>
<proteinExistence type="predicted"/>
<organism evidence="1 2">
    <name type="scientific">Spodoptera exigua</name>
    <name type="common">Beet armyworm</name>
    <name type="synonym">Noctua fulgens</name>
    <dbReference type="NCBI Taxonomy" id="7107"/>
    <lineage>
        <taxon>Eukaryota</taxon>
        <taxon>Metazoa</taxon>
        <taxon>Ecdysozoa</taxon>
        <taxon>Arthropoda</taxon>
        <taxon>Hexapoda</taxon>
        <taxon>Insecta</taxon>
        <taxon>Pterygota</taxon>
        <taxon>Neoptera</taxon>
        <taxon>Endopterygota</taxon>
        <taxon>Lepidoptera</taxon>
        <taxon>Glossata</taxon>
        <taxon>Ditrysia</taxon>
        <taxon>Noctuoidea</taxon>
        <taxon>Noctuidae</taxon>
        <taxon>Amphipyrinae</taxon>
        <taxon>Spodoptera</taxon>
    </lineage>
</organism>
<sequence>MKTWLQKREHYTHLNLLNGIRQQDEEEDFQNYYRMKEACYDHLLQIVKPYLQKQDTRMRKAITAEERLADTLRYLASGRNIKDFKYSAIMSPAAISQSIVQTCEVLIYVLQSYIRNRIE</sequence>
<accession>A0A922MHD1</accession>
<dbReference type="EMBL" id="JACEFF010000481">
    <property type="protein sequence ID" value="KAH9636743.1"/>
    <property type="molecule type" value="Genomic_DNA"/>
</dbReference>
<protein>
    <submittedName>
        <fullName evidence="1">Uncharacterized protein</fullName>
    </submittedName>
</protein>
<dbReference type="Proteomes" id="UP000814243">
    <property type="component" value="Unassembled WGS sequence"/>
</dbReference>
<dbReference type="AlphaFoldDB" id="A0A922MHD1"/>
<evidence type="ECO:0000313" key="1">
    <source>
        <dbReference type="EMBL" id="KAH9636743.1"/>
    </source>
</evidence>
<evidence type="ECO:0000313" key="2">
    <source>
        <dbReference type="Proteomes" id="UP000814243"/>
    </source>
</evidence>
<reference evidence="1" key="1">
    <citation type="journal article" date="2021" name="G3 (Bethesda)">
        <title>Genome and transcriptome analysis of the beet armyworm Spodoptera exigua reveals targets for pest control. .</title>
        <authorList>
            <person name="Simon S."/>
            <person name="Breeschoten T."/>
            <person name="Jansen H.J."/>
            <person name="Dirks R.P."/>
            <person name="Schranz M.E."/>
            <person name="Ros V.I.D."/>
        </authorList>
    </citation>
    <scope>NUCLEOTIDE SEQUENCE</scope>
    <source>
        <strain evidence="1">TB_SE_WUR_2020</strain>
    </source>
</reference>
<gene>
    <name evidence="1" type="ORF">HF086_007641</name>
</gene>
<name>A0A922MHD1_SPOEX</name>